<dbReference type="Proteomes" id="UP000051084">
    <property type="component" value="Unassembled WGS sequence"/>
</dbReference>
<proteinExistence type="predicted"/>
<dbReference type="Pfam" id="PF06197">
    <property type="entry name" value="DUF998"/>
    <property type="match status" value="1"/>
</dbReference>
<keyword evidence="1" id="KW-0812">Transmembrane</keyword>
<feature type="transmembrane region" description="Helical" evidence="1">
    <location>
        <begin position="40"/>
        <end position="61"/>
    </location>
</feature>
<dbReference type="PATRIC" id="fig|1423742.4.peg.557"/>
<evidence type="ECO:0000256" key="1">
    <source>
        <dbReference type="SAM" id="Phobius"/>
    </source>
</evidence>
<feature type="transmembrane region" description="Helical" evidence="1">
    <location>
        <begin position="258"/>
        <end position="278"/>
    </location>
</feature>
<dbReference type="AlphaFoldDB" id="A0A0R1USR4"/>
<keyword evidence="1" id="KW-1133">Transmembrane helix</keyword>
<feature type="transmembrane region" description="Helical" evidence="1">
    <location>
        <begin position="182"/>
        <end position="202"/>
    </location>
</feature>
<gene>
    <name evidence="2" type="ORF">FC21_GL000535</name>
</gene>
<feature type="transmembrane region" description="Helical" evidence="1">
    <location>
        <begin position="81"/>
        <end position="103"/>
    </location>
</feature>
<keyword evidence="1" id="KW-0472">Membrane</keyword>
<comment type="caution">
    <text evidence="2">The sequence shown here is derived from an EMBL/GenBank/DDBJ whole genome shotgun (WGS) entry which is preliminary data.</text>
</comment>
<reference evidence="2 3" key="1">
    <citation type="journal article" date="2015" name="Genome Announc.">
        <title>Expanding the biotechnology potential of lactobacilli through comparative genomics of 213 strains and associated genera.</title>
        <authorList>
            <person name="Sun Z."/>
            <person name="Harris H.M."/>
            <person name="McCann A."/>
            <person name="Guo C."/>
            <person name="Argimon S."/>
            <person name="Zhang W."/>
            <person name="Yang X."/>
            <person name="Jeffery I.B."/>
            <person name="Cooney J.C."/>
            <person name="Kagawa T.F."/>
            <person name="Liu W."/>
            <person name="Song Y."/>
            <person name="Salvetti E."/>
            <person name="Wrobel A."/>
            <person name="Rasinkangas P."/>
            <person name="Parkhill J."/>
            <person name="Rea M.C."/>
            <person name="O'Sullivan O."/>
            <person name="Ritari J."/>
            <person name="Douillard F.P."/>
            <person name="Paul Ross R."/>
            <person name="Yang R."/>
            <person name="Briner A.E."/>
            <person name="Felis G.E."/>
            <person name="de Vos W.M."/>
            <person name="Barrangou R."/>
            <person name="Klaenhammer T.R."/>
            <person name="Caufield P.W."/>
            <person name="Cui Y."/>
            <person name="Zhang H."/>
            <person name="O'Toole P.W."/>
        </authorList>
    </citation>
    <scope>NUCLEOTIDE SEQUENCE [LARGE SCALE GENOMIC DNA]</scope>
    <source>
        <strain evidence="2 3">DSM 18793</strain>
    </source>
</reference>
<keyword evidence="3" id="KW-1185">Reference proteome</keyword>
<organism evidence="2 3">
    <name type="scientific">Limosilactobacillus equigenerosi DSM 18793 = JCM 14505</name>
    <dbReference type="NCBI Taxonomy" id="1423742"/>
    <lineage>
        <taxon>Bacteria</taxon>
        <taxon>Bacillati</taxon>
        <taxon>Bacillota</taxon>
        <taxon>Bacilli</taxon>
        <taxon>Lactobacillales</taxon>
        <taxon>Lactobacillaceae</taxon>
        <taxon>Limosilactobacillus</taxon>
    </lineage>
</organism>
<dbReference type="EMBL" id="AZGC01000013">
    <property type="protein sequence ID" value="KRL96094.1"/>
    <property type="molecule type" value="Genomic_DNA"/>
</dbReference>
<dbReference type="RefSeq" id="WP_056995325.1">
    <property type="nucleotide sequence ID" value="NZ_AZGC01000013.1"/>
</dbReference>
<feature type="transmembrane region" description="Helical" evidence="1">
    <location>
        <begin position="153"/>
        <end position="170"/>
    </location>
</feature>
<name>A0A0R1USR4_9LACO</name>
<sequence length="393" mass="44777">MQKFEFEVPDDVARRLTNETVEVELQPDELVMRSQAATKLVPVIKIWWYLLPAVLLGSLIFAQQLATGVEQIPLLGRGNSIGNMVTVLGSLCSWVIFIGAFIAQKRHHQAGARQFTWRMFIPVAIAVGIVLMVTEFTIFWTIDQMFVGAQFDIYTSIILITVCFAIMNYMMINLGLTISPAIMINLMTIMMLGGVVLSMLTNGNRDWWRHNFSYLGTQRSGAAWQFNLTLILTGLLMMALTDYLFVNLRHRFPTKGVLLTRMLMYFEATCLMGVGLFPNNDRFHWLHDQIAMWLVYGLLLIIIVIRWSMPMLGHQFIHLSDAIGGVMAIEYIGFQYIHYLSLTAFELLSFGLALAWILVFFQNLESLIDPLPASFMTHLKPVPITEFNQTSNE</sequence>
<dbReference type="InterPro" id="IPR009339">
    <property type="entry name" value="DUF998"/>
</dbReference>
<feature type="transmembrane region" description="Helical" evidence="1">
    <location>
        <begin position="290"/>
        <end position="309"/>
    </location>
</feature>
<evidence type="ECO:0000313" key="2">
    <source>
        <dbReference type="EMBL" id="KRL96094.1"/>
    </source>
</evidence>
<accession>A0A0R1USR4</accession>
<feature type="transmembrane region" description="Helical" evidence="1">
    <location>
        <begin position="222"/>
        <end position="246"/>
    </location>
</feature>
<protein>
    <submittedName>
        <fullName evidence="2">Uncharacterized protein</fullName>
    </submittedName>
</protein>
<evidence type="ECO:0000313" key="3">
    <source>
        <dbReference type="Proteomes" id="UP000051084"/>
    </source>
</evidence>
<dbReference type="STRING" id="417373.GCA_001570685_00395"/>
<feature type="transmembrane region" description="Helical" evidence="1">
    <location>
        <begin position="115"/>
        <end position="141"/>
    </location>
</feature>
<feature type="transmembrane region" description="Helical" evidence="1">
    <location>
        <begin position="340"/>
        <end position="361"/>
    </location>
</feature>